<feature type="domain" description="Alpha-type protein kinase" evidence="8">
    <location>
        <begin position="412"/>
        <end position="734"/>
    </location>
</feature>
<dbReference type="AlphaFoldDB" id="A0AAD3CND2"/>
<feature type="region of interest" description="Disordered" evidence="6">
    <location>
        <begin position="826"/>
        <end position="861"/>
    </location>
</feature>
<name>A0AAD3CND2_9STRA</name>
<keyword evidence="1" id="KW-0723">Serine/threonine-protein kinase</keyword>
<dbReference type="Gene3D" id="3.20.200.10">
    <property type="entry name" value="MHCK/EF2 kinase"/>
    <property type="match status" value="1"/>
</dbReference>
<keyword evidence="3" id="KW-0547">Nucleotide-binding</keyword>
<keyword evidence="10" id="KW-1185">Reference proteome</keyword>
<evidence type="ECO:0000259" key="7">
    <source>
        <dbReference type="PROSITE" id="PS50234"/>
    </source>
</evidence>
<comment type="caution">
    <text evidence="9">The sequence shown here is derived from an EMBL/GenBank/DDBJ whole genome shotgun (WGS) entry which is preliminary data.</text>
</comment>
<protein>
    <recommendedName>
        <fullName evidence="11">Alpha-type protein kinase domain-containing protein</fullName>
    </recommendedName>
</protein>
<evidence type="ECO:0000256" key="6">
    <source>
        <dbReference type="SAM" id="MobiDB-lite"/>
    </source>
</evidence>
<dbReference type="PROSITE" id="PS50234">
    <property type="entry name" value="VWFA"/>
    <property type="match status" value="1"/>
</dbReference>
<dbReference type="InterPro" id="IPR011009">
    <property type="entry name" value="Kinase-like_dom_sf"/>
</dbReference>
<dbReference type="SUPFAM" id="SSF53300">
    <property type="entry name" value="vWA-like"/>
    <property type="match status" value="1"/>
</dbReference>
<dbReference type="Proteomes" id="UP001054902">
    <property type="component" value="Unassembled WGS sequence"/>
</dbReference>
<reference evidence="9 10" key="1">
    <citation type="journal article" date="2021" name="Sci. Rep.">
        <title>The genome of the diatom Chaetoceros tenuissimus carries an ancient integrated fragment of an extant virus.</title>
        <authorList>
            <person name="Hongo Y."/>
            <person name="Kimura K."/>
            <person name="Takaki Y."/>
            <person name="Yoshida Y."/>
            <person name="Baba S."/>
            <person name="Kobayashi G."/>
            <person name="Nagasaki K."/>
            <person name="Hano T."/>
            <person name="Tomaru Y."/>
        </authorList>
    </citation>
    <scope>NUCLEOTIDE SEQUENCE [LARGE SCALE GENOMIC DNA]</scope>
    <source>
        <strain evidence="9 10">NIES-3715</strain>
    </source>
</reference>
<dbReference type="EMBL" id="BLLK01000025">
    <property type="protein sequence ID" value="GFH47880.1"/>
    <property type="molecule type" value="Genomic_DNA"/>
</dbReference>
<dbReference type="GO" id="GO:0005524">
    <property type="term" value="F:ATP binding"/>
    <property type="evidence" value="ECO:0007669"/>
    <property type="project" value="UniProtKB-KW"/>
</dbReference>
<dbReference type="InterPro" id="IPR036465">
    <property type="entry name" value="vWFA_dom_sf"/>
</dbReference>
<dbReference type="InterPro" id="IPR002035">
    <property type="entry name" value="VWF_A"/>
</dbReference>
<dbReference type="SUPFAM" id="SSF56112">
    <property type="entry name" value="Protein kinase-like (PK-like)"/>
    <property type="match status" value="2"/>
</dbReference>
<evidence type="ECO:0000256" key="2">
    <source>
        <dbReference type="ARBA" id="ARBA00022679"/>
    </source>
</evidence>
<dbReference type="CDD" id="cd00198">
    <property type="entry name" value="vWFA"/>
    <property type="match status" value="1"/>
</dbReference>
<evidence type="ECO:0000256" key="3">
    <source>
        <dbReference type="ARBA" id="ARBA00022741"/>
    </source>
</evidence>
<dbReference type="PANTHER" id="PTHR45992:SF11">
    <property type="entry name" value="ALPHA-TYPE PROTEIN KINASE DOMAIN-CONTAINING PROTEIN"/>
    <property type="match status" value="1"/>
</dbReference>
<evidence type="ECO:0000256" key="5">
    <source>
        <dbReference type="ARBA" id="ARBA00022840"/>
    </source>
</evidence>
<dbReference type="PROSITE" id="PS51158">
    <property type="entry name" value="ALPHA_KINASE"/>
    <property type="match status" value="1"/>
</dbReference>
<keyword evidence="2" id="KW-0808">Transferase</keyword>
<gene>
    <name evidence="9" type="ORF">CTEN210_04356</name>
</gene>
<dbReference type="PANTHER" id="PTHR45992">
    <property type="entry name" value="EUKARYOTIC ELONGATION FACTOR 2 KINASE-RELATED"/>
    <property type="match status" value="1"/>
</dbReference>
<feature type="region of interest" description="Disordered" evidence="6">
    <location>
        <begin position="794"/>
        <end position="813"/>
    </location>
</feature>
<keyword evidence="4" id="KW-0418">Kinase</keyword>
<dbReference type="InterPro" id="IPR004166">
    <property type="entry name" value="a-kinase_dom"/>
</dbReference>
<evidence type="ECO:0000256" key="4">
    <source>
        <dbReference type="ARBA" id="ARBA00022777"/>
    </source>
</evidence>
<dbReference type="SMART" id="SM00811">
    <property type="entry name" value="Alpha_kinase"/>
    <property type="match status" value="1"/>
</dbReference>
<keyword evidence="5" id="KW-0067">ATP-binding</keyword>
<dbReference type="Gene3D" id="3.40.50.410">
    <property type="entry name" value="von Willebrand factor, type A domain"/>
    <property type="match status" value="1"/>
</dbReference>
<accession>A0AAD3CND2</accession>
<evidence type="ECO:0000259" key="8">
    <source>
        <dbReference type="PROSITE" id="PS51158"/>
    </source>
</evidence>
<evidence type="ECO:0000313" key="10">
    <source>
        <dbReference type="Proteomes" id="UP001054902"/>
    </source>
</evidence>
<proteinExistence type="predicted"/>
<evidence type="ECO:0000256" key="1">
    <source>
        <dbReference type="ARBA" id="ARBA00022527"/>
    </source>
</evidence>
<dbReference type="Pfam" id="PF02816">
    <property type="entry name" value="Alpha_kinase"/>
    <property type="match status" value="2"/>
</dbReference>
<sequence length="861" mass="98728">MREIARNGCYKYTYAGVVFIYNPKTNTEVTSYKCKDEIQDEDISTGTRFSKPIILEKQKVDFKDVQSRKRTRDNLMKDKSLWTSHSVLVVDMSGSMRRDDVNGSRSRSDGVFMSIARDYVKIPLENGSRTSTDLISVVIMRDEAEILLACEPIDWFLFNKLIDLRSWENLRPFGHGNYKPALKLAQKLLNMNTLGTCALAILFFSDGSPSDYEENHKAIVGRLASKFGRRLSLTCIGMASERDNETFATLRSMAAEAGSYGSQACFGSASLSVDSLSKIVSSLASSLTTTKTELSEMTNMDTGKLMSIRTDIRREKIGKKDDLYLNKDWNVYEKQRYGRSWIWSYDHNDYVELFDFRCIVCNEDTRVNTEGTELKDSAILCQDCNSCCFCSLTCYHAGYNDHVLGNFNNIESCDAMKKLFIEKKIVRLPRPSYSLAVKKQIFGEGAERIVSKLRYLDNHQRFIGDIFVAKDSRFILDKTQYKKQAHFHRTFMRTQAISSVMADRFNKEIDKLQDRCSEAIWNKRVKKMPRIKFLQPVVTEVWSEQGQDALAEYFLIEPFLKGTYKKFNSNDGYVRNVKNHQSDDKSLDQSNENKKGVDLVDVMAQLQVSTGLDIIEEEDEEDDDYEEEAENIGSSMLKTYQDIDDEHFPQAFSHFTYEKSRYNFIVVDLQGVLNEEMTGSKVYNLTDPVIHRRHRSTVLNFNYGRTNRSDKGIKAFISTHKCSDVCKLLDLKPLSNKKKKATNQENTAMKEIAPRDTDTRPRINPKQALSVQQDIEKNRTTKQWNTAMKEIAPRDADTRPKANPKQVLSTQQNTTFKNVFDILNQEESPIEDLAPPQDARPKAVSQKPPPATFQSVFDILK</sequence>
<dbReference type="GO" id="GO:0004674">
    <property type="term" value="F:protein serine/threonine kinase activity"/>
    <property type="evidence" value="ECO:0007669"/>
    <property type="project" value="UniProtKB-KW"/>
</dbReference>
<evidence type="ECO:0000313" key="9">
    <source>
        <dbReference type="EMBL" id="GFH47880.1"/>
    </source>
</evidence>
<evidence type="ECO:0008006" key="11">
    <source>
        <dbReference type="Google" id="ProtNLM"/>
    </source>
</evidence>
<dbReference type="InterPro" id="IPR051852">
    <property type="entry name" value="Alpha-type_PK"/>
</dbReference>
<feature type="domain" description="VWFA" evidence="7">
    <location>
        <begin position="85"/>
        <end position="283"/>
    </location>
</feature>
<organism evidence="9 10">
    <name type="scientific">Chaetoceros tenuissimus</name>
    <dbReference type="NCBI Taxonomy" id="426638"/>
    <lineage>
        <taxon>Eukaryota</taxon>
        <taxon>Sar</taxon>
        <taxon>Stramenopiles</taxon>
        <taxon>Ochrophyta</taxon>
        <taxon>Bacillariophyta</taxon>
        <taxon>Coscinodiscophyceae</taxon>
        <taxon>Chaetocerotophycidae</taxon>
        <taxon>Chaetocerotales</taxon>
        <taxon>Chaetocerotaceae</taxon>
        <taxon>Chaetoceros</taxon>
    </lineage>
</organism>